<dbReference type="RefSeq" id="WP_200965810.1">
    <property type="nucleotide sequence ID" value="NZ_BMAQ01000005.1"/>
</dbReference>
<gene>
    <name evidence="7" type="primary">thiO</name>
    <name evidence="7" type="ORF">PRECH8_08410</name>
</gene>
<protein>
    <recommendedName>
        <fullName evidence="5">glycine oxidase</fullName>
        <ecNumber evidence="5">1.4.3.19</ecNumber>
    </recommendedName>
</protein>
<evidence type="ECO:0000256" key="4">
    <source>
        <dbReference type="ARBA" id="ARBA00049872"/>
    </source>
</evidence>
<feature type="domain" description="FAD dependent oxidoreductase" evidence="6">
    <location>
        <begin position="4"/>
        <end position="347"/>
    </location>
</feature>
<dbReference type="InterPro" id="IPR012727">
    <property type="entry name" value="Gly_oxidase_ThiO"/>
</dbReference>
<sequence length="378" mass="41505">MGERVIIMGGGVIGLSCAFEALMKGYKVTVVEARTCGGQASGAAAGMLAPFSENTAFPDDFFRLCRESLRLYPEWQQAVKDMSGEDFEYTNSGSLYAVYHEADLSALKQRQLWQNEFGAQAEIVEGGQLRRLEPELSPEVIAALYIPVESHVHAPDYVKALERACRRLGAEIYEQAGHAKPELTPQGIRVISEHGEIYEGDRLIVCTGAWSKMWEAQFGIAIPVFPIRGQICAYDTAPQRVRHMVFTSQGYLVSKRHGQLVCGASEDLAGFDTSVTEKGIARLLTWNDKVFPFVSALEPVLKWAGLRPATQDGYPLIGELPQDRRVIIACGHYRNGILLSPVTAKIVGGLLTGQASRLSLAAFAPERFSSGLQYMKEA</sequence>
<comment type="pathway">
    <text evidence="1">Cofactor biosynthesis; thiamine diphosphate biosynthesis.</text>
</comment>
<evidence type="ECO:0000313" key="7">
    <source>
        <dbReference type="EMBL" id="GFR37545.1"/>
    </source>
</evidence>
<dbReference type="Gene3D" id="3.30.9.10">
    <property type="entry name" value="D-Amino Acid Oxidase, subunit A, domain 2"/>
    <property type="match status" value="1"/>
</dbReference>
<dbReference type="GO" id="GO:0005737">
    <property type="term" value="C:cytoplasm"/>
    <property type="evidence" value="ECO:0007669"/>
    <property type="project" value="TreeGrafter"/>
</dbReference>
<dbReference type="GO" id="GO:0050660">
    <property type="term" value="F:flavin adenine dinucleotide binding"/>
    <property type="evidence" value="ECO:0007669"/>
    <property type="project" value="InterPro"/>
</dbReference>
<name>A0A916QBF2_9BACL</name>
<accession>A0A916QBF2</accession>
<dbReference type="SUPFAM" id="SSF51905">
    <property type="entry name" value="FAD/NAD(P)-binding domain"/>
    <property type="match status" value="1"/>
</dbReference>
<dbReference type="EMBL" id="BMAQ01000005">
    <property type="protein sequence ID" value="GFR37545.1"/>
    <property type="molecule type" value="Genomic_DNA"/>
</dbReference>
<reference evidence="7" key="1">
    <citation type="submission" date="2020-08" db="EMBL/GenBank/DDBJ databases">
        <authorList>
            <person name="Uke A."/>
            <person name="Chhe C."/>
            <person name="Baramee S."/>
            <person name="Kosugi A."/>
        </authorList>
    </citation>
    <scope>NUCLEOTIDE SEQUENCE</scope>
    <source>
        <strain evidence="7">DA-C8</strain>
    </source>
</reference>
<dbReference type="EC" id="1.4.3.19" evidence="5"/>
<comment type="caution">
    <text evidence="7">The sequence shown here is derived from an EMBL/GenBank/DDBJ whole genome shotgun (WGS) entry which is preliminary data.</text>
</comment>
<dbReference type="InterPro" id="IPR006076">
    <property type="entry name" value="FAD-dep_OxRdtase"/>
</dbReference>
<proteinExistence type="predicted"/>
<organism evidence="7 8">
    <name type="scientific">Insulibacter thermoxylanivorax</name>
    <dbReference type="NCBI Taxonomy" id="2749268"/>
    <lineage>
        <taxon>Bacteria</taxon>
        <taxon>Bacillati</taxon>
        <taxon>Bacillota</taxon>
        <taxon>Bacilli</taxon>
        <taxon>Bacillales</taxon>
        <taxon>Paenibacillaceae</taxon>
        <taxon>Insulibacter</taxon>
    </lineage>
</organism>
<comment type="catalytic activity">
    <reaction evidence="4">
        <text>glycine + O2 + H2O = glyoxylate + H2O2 + NH4(+)</text>
        <dbReference type="Rhea" id="RHEA:11532"/>
        <dbReference type="ChEBI" id="CHEBI:15377"/>
        <dbReference type="ChEBI" id="CHEBI:15379"/>
        <dbReference type="ChEBI" id="CHEBI:16240"/>
        <dbReference type="ChEBI" id="CHEBI:28938"/>
        <dbReference type="ChEBI" id="CHEBI:36655"/>
        <dbReference type="ChEBI" id="CHEBI:57305"/>
        <dbReference type="EC" id="1.4.3.19"/>
    </reaction>
</comment>
<dbReference type="NCBIfam" id="TIGR02352">
    <property type="entry name" value="thiamin_ThiO"/>
    <property type="match status" value="1"/>
</dbReference>
<dbReference type="GO" id="GO:0009228">
    <property type="term" value="P:thiamine biosynthetic process"/>
    <property type="evidence" value="ECO:0007669"/>
    <property type="project" value="UniProtKB-KW"/>
</dbReference>
<dbReference type="Proteomes" id="UP000654993">
    <property type="component" value="Unassembled WGS sequence"/>
</dbReference>
<evidence type="ECO:0000256" key="5">
    <source>
        <dbReference type="ARBA" id="ARBA00050018"/>
    </source>
</evidence>
<keyword evidence="2" id="KW-0784">Thiamine biosynthesis</keyword>
<dbReference type="PANTHER" id="PTHR13847:SF289">
    <property type="entry name" value="GLYCINE OXIDASE"/>
    <property type="match status" value="1"/>
</dbReference>
<dbReference type="Gene3D" id="3.50.50.60">
    <property type="entry name" value="FAD/NAD(P)-binding domain"/>
    <property type="match status" value="1"/>
</dbReference>
<dbReference type="Pfam" id="PF01266">
    <property type="entry name" value="DAO"/>
    <property type="match status" value="1"/>
</dbReference>
<dbReference type="SUPFAM" id="SSF54373">
    <property type="entry name" value="FAD-linked reductases, C-terminal domain"/>
    <property type="match status" value="1"/>
</dbReference>
<dbReference type="PROSITE" id="PS51257">
    <property type="entry name" value="PROKAR_LIPOPROTEIN"/>
    <property type="match status" value="1"/>
</dbReference>
<keyword evidence="3" id="KW-0560">Oxidoreductase</keyword>
<evidence type="ECO:0000259" key="6">
    <source>
        <dbReference type="Pfam" id="PF01266"/>
    </source>
</evidence>
<dbReference type="GO" id="GO:0043799">
    <property type="term" value="F:glycine oxidase activity"/>
    <property type="evidence" value="ECO:0007669"/>
    <property type="project" value="UniProtKB-EC"/>
</dbReference>
<evidence type="ECO:0000256" key="3">
    <source>
        <dbReference type="ARBA" id="ARBA00023002"/>
    </source>
</evidence>
<dbReference type="InterPro" id="IPR036188">
    <property type="entry name" value="FAD/NAD-bd_sf"/>
</dbReference>
<dbReference type="AlphaFoldDB" id="A0A916QBF2"/>
<reference evidence="7" key="2">
    <citation type="journal article" date="2021" name="Data Brief">
        <title>Draft genome sequence data of the facultative, thermophilic, xylanolytic bacterium Paenibacillus sp. strain DA-C8.</title>
        <authorList>
            <person name="Chhe C."/>
            <person name="Uke A."/>
            <person name="Baramee S."/>
            <person name="Ungkulpasvich U."/>
            <person name="Tachaapaikoon C."/>
            <person name="Pason P."/>
            <person name="Waeonukul R."/>
            <person name="Ratanakhanokchai K."/>
            <person name="Kosugi A."/>
        </authorList>
    </citation>
    <scope>NUCLEOTIDE SEQUENCE</scope>
    <source>
        <strain evidence="7">DA-C8</strain>
    </source>
</reference>
<evidence type="ECO:0000256" key="2">
    <source>
        <dbReference type="ARBA" id="ARBA00022977"/>
    </source>
</evidence>
<evidence type="ECO:0000256" key="1">
    <source>
        <dbReference type="ARBA" id="ARBA00004948"/>
    </source>
</evidence>
<evidence type="ECO:0000313" key="8">
    <source>
        <dbReference type="Proteomes" id="UP000654993"/>
    </source>
</evidence>
<keyword evidence="8" id="KW-1185">Reference proteome</keyword>
<dbReference type="PANTHER" id="PTHR13847">
    <property type="entry name" value="SARCOSINE DEHYDROGENASE-RELATED"/>
    <property type="match status" value="1"/>
</dbReference>